<feature type="domain" description="Glycosyltransferase 2-like" evidence="1">
    <location>
        <begin position="7"/>
        <end position="139"/>
    </location>
</feature>
<comment type="caution">
    <text evidence="2">The sequence shown here is derived from an EMBL/GenBank/DDBJ whole genome shotgun (WGS) entry which is preliminary data.</text>
</comment>
<reference evidence="2 3" key="1">
    <citation type="submission" date="2020-08" db="EMBL/GenBank/DDBJ databases">
        <title>Genome public.</title>
        <authorList>
            <person name="Liu C."/>
            <person name="Sun Q."/>
        </authorList>
    </citation>
    <scope>NUCLEOTIDE SEQUENCE [LARGE SCALE GENOMIC DNA]</scope>
    <source>
        <strain evidence="2 3">NSJ-13</strain>
    </source>
</reference>
<dbReference type="InterPro" id="IPR029044">
    <property type="entry name" value="Nucleotide-diphossugar_trans"/>
</dbReference>
<dbReference type="Proteomes" id="UP000631576">
    <property type="component" value="Unassembled WGS sequence"/>
</dbReference>
<dbReference type="Gene3D" id="3.90.550.10">
    <property type="entry name" value="Spore Coat Polysaccharide Biosynthesis Protein SpsA, Chain A"/>
    <property type="match status" value="1"/>
</dbReference>
<gene>
    <name evidence="2" type="ORF">H8S40_14300</name>
</gene>
<keyword evidence="3" id="KW-1185">Reference proteome</keyword>
<name>A0ABR7GB76_9FIRM</name>
<dbReference type="Pfam" id="PF00535">
    <property type="entry name" value="Glycos_transf_2"/>
    <property type="match status" value="1"/>
</dbReference>
<dbReference type="PANTHER" id="PTHR22916">
    <property type="entry name" value="GLYCOSYLTRANSFERASE"/>
    <property type="match status" value="1"/>
</dbReference>
<dbReference type="InterPro" id="IPR001173">
    <property type="entry name" value="Glyco_trans_2-like"/>
</dbReference>
<proteinExistence type="predicted"/>
<dbReference type="SUPFAM" id="SSF53448">
    <property type="entry name" value="Nucleotide-diphospho-sugar transferases"/>
    <property type="match status" value="1"/>
</dbReference>
<protein>
    <submittedName>
        <fullName evidence="2">Glycosyltransferase</fullName>
    </submittedName>
</protein>
<evidence type="ECO:0000313" key="3">
    <source>
        <dbReference type="Proteomes" id="UP000631576"/>
    </source>
</evidence>
<evidence type="ECO:0000259" key="1">
    <source>
        <dbReference type="Pfam" id="PF00535"/>
    </source>
</evidence>
<organism evidence="2 3">
    <name type="scientific">Ruminococcus hominis</name>
    <dbReference type="NCBI Taxonomy" id="2763065"/>
    <lineage>
        <taxon>Bacteria</taxon>
        <taxon>Bacillati</taxon>
        <taxon>Bacillota</taxon>
        <taxon>Clostridia</taxon>
        <taxon>Eubacteriales</taxon>
        <taxon>Oscillospiraceae</taxon>
        <taxon>Ruminococcus</taxon>
    </lineage>
</organism>
<sequence>MSAKHTFVICAYKESAYLEECILSLKQQTVKSNIIMITSTPNNYIRELAEKYEIPLNVNEGEGGIVQDWNFGYAQCRTPYITIAHQDDVYFPEYAEHAVNMLESAKKPLIYFSDYCEIRNGEKVENNQLLKVKRMLLSPLKVKKFQTSRFIRRRSLAFGCGICCPSVTFAVENLPNPVFTVHFRSCEDWEAWERLSRLKGTFAYDATIQMGHRIHEESETSIIIGDNARSTEDYEMYCRFWPKWIAKILIKLYSKSQQSNNID</sequence>
<accession>A0ABR7GB76</accession>
<dbReference type="PANTHER" id="PTHR22916:SF3">
    <property type="entry name" value="UDP-GLCNAC:BETAGAL BETA-1,3-N-ACETYLGLUCOSAMINYLTRANSFERASE-LIKE PROTEIN 1"/>
    <property type="match status" value="1"/>
</dbReference>
<dbReference type="EMBL" id="JACOPE010000001">
    <property type="protein sequence ID" value="MBC5684688.1"/>
    <property type="molecule type" value="Genomic_DNA"/>
</dbReference>
<evidence type="ECO:0000313" key="2">
    <source>
        <dbReference type="EMBL" id="MBC5684688.1"/>
    </source>
</evidence>